<feature type="compositionally biased region" description="Low complexity" evidence="1">
    <location>
        <begin position="18"/>
        <end position="32"/>
    </location>
</feature>
<dbReference type="EMBL" id="JAVFWL010000006">
    <property type="protein sequence ID" value="KAK6766624.1"/>
    <property type="molecule type" value="Genomic_DNA"/>
</dbReference>
<gene>
    <name evidence="2" type="primary">Necator_chrX.g26273</name>
    <name evidence="2" type="ORF">RB195_026107</name>
</gene>
<keyword evidence="3" id="KW-1185">Reference proteome</keyword>
<feature type="region of interest" description="Disordered" evidence="1">
    <location>
        <begin position="189"/>
        <end position="208"/>
    </location>
</feature>
<evidence type="ECO:0000256" key="1">
    <source>
        <dbReference type="SAM" id="MobiDB-lite"/>
    </source>
</evidence>
<feature type="compositionally biased region" description="Basic residues" evidence="1">
    <location>
        <begin position="136"/>
        <end position="145"/>
    </location>
</feature>
<feature type="region of interest" description="Disordered" evidence="1">
    <location>
        <begin position="10"/>
        <end position="52"/>
    </location>
</feature>
<organism evidence="2 3">
    <name type="scientific">Necator americanus</name>
    <name type="common">Human hookworm</name>
    <dbReference type="NCBI Taxonomy" id="51031"/>
    <lineage>
        <taxon>Eukaryota</taxon>
        <taxon>Metazoa</taxon>
        <taxon>Ecdysozoa</taxon>
        <taxon>Nematoda</taxon>
        <taxon>Chromadorea</taxon>
        <taxon>Rhabditida</taxon>
        <taxon>Rhabditina</taxon>
        <taxon>Rhabditomorpha</taxon>
        <taxon>Strongyloidea</taxon>
        <taxon>Ancylostomatidae</taxon>
        <taxon>Bunostominae</taxon>
        <taxon>Necator</taxon>
    </lineage>
</organism>
<evidence type="ECO:0000313" key="3">
    <source>
        <dbReference type="Proteomes" id="UP001303046"/>
    </source>
</evidence>
<comment type="caution">
    <text evidence="2">The sequence shown here is derived from an EMBL/GenBank/DDBJ whole genome shotgun (WGS) entry which is preliminary data.</text>
</comment>
<reference evidence="2 3" key="1">
    <citation type="submission" date="2023-08" db="EMBL/GenBank/DDBJ databases">
        <title>A Necator americanus chromosomal reference genome.</title>
        <authorList>
            <person name="Ilik V."/>
            <person name="Petrzelkova K.J."/>
            <person name="Pardy F."/>
            <person name="Fuh T."/>
            <person name="Niatou-Singa F.S."/>
            <person name="Gouil Q."/>
            <person name="Baker L."/>
            <person name="Ritchie M.E."/>
            <person name="Jex A.R."/>
            <person name="Gazzola D."/>
            <person name="Li H."/>
            <person name="Toshio Fujiwara R."/>
            <person name="Zhan B."/>
            <person name="Aroian R.V."/>
            <person name="Pafco B."/>
            <person name="Schwarz E.M."/>
        </authorList>
    </citation>
    <scope>NUCLEOTIDE SEQUENCE [LARGE SCALE GENOMIC DNA]</scope>
    <source>
        <strain evidence="2 3">Aroian</strain>
        <tissue evidence="2">Whole animal</tissue>
    </source>
</reference>
<evidence type="ECO:0000313" key="2">
    <source>
        <dbReference type="EMBL" id="KAK6766624.1"/>
    </source>
</evidence>
<protein>
    <submittedName>
        <fullName evidence="2">Uncharacterized protein</fullName>
    </submittedName>
</protein>
<proteinExistence type="predicted"/>
<accession>A0ABR1EVD8</accession>
<feature type="compositionally biased region" description="Basic and acidic residues" evidence="1">
    <location>
        <begin position="146"/>
        <end position="157"/>
    </location>
</feature>
<sequence>MMPRVIQGEALTSLPGMNPNTQPNPNTEPAEPVQGGENVNVNPASVPRTDETSRTLVALMKQKNGKLSRCADGGPHQLVLCVMGKKSGAYPCIDGGPHLIVTFTSREDLMSFKNAKTCLQNRSRIVKKTIYPRLHGGIHKPPRNVRKVEHGPSSPRAERRVWETVKVVKRKVKRGASPVFDYVGVPQPDGNMAKEEEPDPVPLASGGPPSYLSKYVEGDEEKWSEDAKFEKSEIENAAKKEEPAQEEVVAKVEVDQDDFKKFEMDKDDFNKFEMDQDDVKKVEVDEDDLKKVEVDEDDLKKIEVNHQDDAKIKVDEEDVAKIKEEDVAKVKVDEDAVAKDEICQEDNEKIKEDEDAVPMVETCQEDVAKIEIIEEHVVKIEVDHVDIVKVEVDQNTAAKLEENQDIVVKMETDNNALLENMANKPIWMIGPDGLLRKVTPSGIVLRPPKPKRLQPIIYYPEPKRRKTIRRKKRTIVKIEPKEEIAVKTEDVDNSVLDFCQEVIMLGKDYRWGNRKYRNVYKKEEPIKEEVVVKVESDESVGITAEDYSDKPMIVLGETGGVIKVTSTGMALRPRKGKEQPAPCCSCPVAKKVRRMYKVDTWDPIEIVVEKKCFTSMRGRCVWAPKTYSL</sequence>
<feature type="region of interest" description="Disordered" evidence="1">
    <location>
        <begin position="136"/>
        <end position="157"/>
    </location>
</feature>
<name>A0ABR1EVD8_NECAM</name>
<dbReference type="Proteomes" id="UP001303046">
    <property type="component" value="Unassembled WGS sequence"/>
</dbReference>